<protein>
    <recommendedName>
        <fullName evidence="10">Glycerol-3-phosphate acyltransferase</fullName>
    </recommendedName>
    <alternativeName>
        <fullName evidence="10">Acyl-PO4 G3P acyltransferase</fullName>
    </alternativeName>
    <alternativeName>
        <fullName evidence="10">Acyl-phosphate--glycerol-3-phosphate acyltransferase</fullName>
    </alternativeName>
    <alternativeName>
        <fullName evidence="10">G3P acyltransferase</fullName>
        <shortName evidence="10">GPAT</shortName>
        <ecNumber evidence="10">2.3.1.275</ecNumber>
    </alternativeName>
    <alternativeName>
        <fullName evidence="10">Lysophosphatidic acid synthase</fullName>
        <shortName evidence="10">LPA synthase</shortName>
    </alternativeName>
</protein>
<keyword evidence="1 10" id="KW-1003">Cell membrane</keyword>
<keyword evidence="12" id="KW-1185">Reference proteome</keyword>
<sequence>MIYLLIILISYIIGSVSGAIIISYTHFNEDIRTKGSGNAGSTNIFRNYGMKYATMAFIIDSLKGFLAPFIAYYLEPQYGQYIAGVVVVIGHVWPIYYAFKGGKGMATSIGVNLYTDYKIAILQAIGFLIFNYTVKIVSVASLALTILAFVYVLIVHNTNIAFVIMSLLNTIIVIYSHRENIKRLIEGKEKKTKRMDV</sequence>
<dbReference type="OrthoDB" id="9777124at2"/>
<dbReference type="SMART" id="SM01207">
    <property type="entry name" value="G3P_acyltransf"/>
    <property type="match status" value="1"/>
</dbReference>
<feature type="transmembrane region" description="Helical" evidence="10">
    <location>
        <begin position="52"/>
        <end position="74"/>
    </location>
</feature>
<keyword evidence="6 10" id="KW-0443">Lipid metabolism</keyword>
<dbReference type="EC" id="2.3.1.275" evidence="10"/>
<reference evidence="11 12" key="1">
    <citation type="submission" date="2019-01" db="EMBL/GenBank/DDBJ databases">
        <title>Draft Genome Sequences of Helcococcus ovis Strains Isolated from the Uterus and Vagina of Dairy Cows with Metritis.</title>
        <authorList>
            <person name="Cunha F."/>
            <person name="Jeon S.J."/>
            <person name="Kutzer P."/>
            <person name="Galvao K.N."/>
        </authorList>
    </citation>
    <scope>NUCLEOTIDE SEQUENCE [LARGE SCALE GENOMIC DNA]</scope>
    <source>
        <strain evidence="11 12">KG-37</strain>
    </source>
</reference>
<dbReference type="Pfam" id="PF02660">
    <property type="entry name" value="G3P_acyltransf"/>
    <property type="match status" value="1"/>
</dbReference>
<dbReference type="RefSeq" id="WP_134710638.1">
    <property type="nucleotide sequence ID" value="NZ_CP119081.1"/>
</dbReference>
<evidence type="ECO:0000256" key="5">
    <source>
        <dbReference type="ARBA" id="ARBA00022989"/>
    </source>
</evidence>
<comment type="function">
    <text evidence="10">Catalyzes the transfer of an acyl group from acyl-phosphate (acyl-PO(4)) to glycerol-3-phosphate (G3P) to form lysophosphatidic acid (LPA). This enzyme utilizes acyl-phosphate as fatty acyl donor, but not acyl-CoA or acyl-ACP.</text>
</comment>
<evidence type="ECO:0000256" key="3">
    <source>
        <dbReference type="ARBA" id="ARBA00022679"/>
    </source>
</evidence>
<feature type="transmembrane region" description="Helical" evidence="10">
    <location>
        <begin position="80"/>
        <end position="99"/>
    </location>
</feature>
<comment type="subunit">
    <text evidence="10">Probably interacts with PlsX.</text>
</comment>
<dbReference type="UniPathway" id="UPA00085"/>
<evidence type="ECO:0000256" key="8">
    <source>
        <dbReference type="ARBA" id="ARBA00023209"/>
    </source>
</evidence>
<dbReference type="GO" id="GO:0008654">
    <property type="term" value="P:phospholipid biosynthetic process"/>
    <property type="evidence" value="ECO:0007669"/>
    <property type="project" value="UniProtKB-UniRule"/>
</dbReference>
<evidence type="ECO:0000256" key="10">
    <source>
        <dbReference type="HAMAP-Rule" id="MF_01043"/>
    </source>
</evidence>
<dbReference type="PANTHER" id="PTHR30309">
    <property type="entry name" value="INNER MEMBRANE PROTEIN YGIH"/>
    <property type="match status" value="1"/>
</dbReference>
<comment type="subcellular location">
    <subcellularLocation>
        <location evidence="10">Cell membrane</location>
        <topology evidence="10">Multi-pass membrane protein</topology>
    </subcellularLocation>
</comment>
<keyword evidence="8 10" id="KW-0594">Phospholipid biosynthesis</keyword>
<keyword evidence="3 10" id="KW-0808">Transferase</keyword>
<comment type="similarity">
    <text evidence="10">Belongs to the PlsY family.</text>
</comment>
<dbReference type="GeneID" id="97030870"/>
<accession>A0A4R9C113</accession>
<comment type="catalytic activity">
    <reaction evidence="10">
        <text>an acyl phosphate + sn-glycerol 3-phosphate = a 1-acyl-sn-glycero-3-phosphate + phosphate</text>
        <dbReference type="Rhea" id="RHEA:34075"/>
        <dbReference type="ChEBI" id="CHEBI:43474"/>
        <dbReference type="ChEBI" id="CHEBI:57597"/>
        <dbReference type="ChEBI" id="CHEBI:57970"/>
        <dbReference type="ChEBI" id="CHEBI:59918"/>
        <dbReference type="EC" id="2.3.1.275"/>
    </reaction>
</comment>
<dbReference type="AlphaFoldDB" id="A0A4R9C113"/>
<proteinExistence type="inferred from homology"/>
<feature type="transmembrane region" description="Helical" evidence="10">
    <location>
        <begin position="120"/>
        <end position="153"/>
    </location>
</feature>
<evidence type="ECO:0000256" key="9">
    <source>
        <dbReference type="ARBA" id="ARBA00023264"/>
    </source>
</evidence>
<dbReference type="GO" id="GO:0005886">
    <property type="term" value="C:plasma membrane"/>
    <property type="evidence" value="ECO:0007669"/>
    <property type="project" value="UniProtKB-SubCell"/>
</dbReference>
<evidence type="ECO:0000256" key="1">
    <source>
        <dbReference type="ARBA" id="ARBA00022475"/>
    </source>
</evidence>
<evidence type="ECO:0000256" key="6">
    <source>
        <dbReference type="ARBA" id="ARBA00023098"/>
    </source>
</evidence>
<dbReference type="HAMAP" id="MF_01043">
    <property type="entry name" value="PlsY"/>
    <property type="match status" value="1"/>
</dbReference>
<dbReference type="NCBIfam" id="TIGR00023">
    <property type="entry name" value="glycerol-3-phosphate 1-O-acyltransferase PlsY"/>
    <property type="match status" value="1"/>
</dbReference>
<gene>
    <name evidence="10 11" type="primary">plsY</name>
    <name evidence="11" type="ORF">EQF91_07310</name>
</gene>
<dbReference type="Proteomes" id="UP000297454">
    <property type="component" value="Unassembled WGS sequence"/>
</dbReference>
<evidence type="ECO:0000313" key="12">
    <source>
        <dbReference type="Proteomes" id="UP000297454"/>
    </source>
</evidence>
<keyword evidence="2 10" id="KW-0444">Lipid biosynthesis</keyword>
<keyword evidence="9 10" id="KW-1208">Phospholipid metabolism</keyword>
<keyword evidence="11" id="KW-0012">Acyltransferase</keyword>
<evidence type="ECO:0000256" key="7">
    <source>
        <dbReference type="ARBA" id="ARBA00023136"/>
    </source>
</evidence>
<keyword evidence="7 10" id="KW-0472">Membrane</keyword>
<evidence type="ECO:0000313" key="11">
    <source>
        <dbReference type="EMBL" id="TFF64683.1"/>
    </source>
</evidence>
<comment type="pathway">
    <text evidence="10">Lipid metabolism; phospholipid metabolism.</text>
</comment>
<feature type="transmembrane region" description="Helical" evidence="10">
    <location>
        <begin position="159"/>
        <end position="176"/>
    </location>
</feature>
<evidence type="ECO:0000256" key="2">
    <source>
        <dbReference type="ARBA" id="ARBA00022516"/>
    </source>
</evidence>
<evidence type="ECO:0000256" key="4">
    <source>
        <dbReference type="ARBA" id="ARBA00022692"/>
    </source>
</evidence>
<dbReference type="EMBL" id="SCFR01000031">
    <property type="protein sequence ID" value="TFF64683.1"/>
    <property type="molecule type" value="Genomic_DNA"/>
</dbReference>
<feature type="transmembrane region" description="Helical" evidence="10">
    <location>
        <begin position="6"/>
        <end position="27"/>
    </location>
</feature>
<comment type="caution">
    <text evidence="11">The sequence shown here is derived from an EMBL/GenBank/DDBJ whole genome shotgun (WGS) entry which is preliminary data.</text>
</comment>
<organism evidence="11 12">
    <name type="scientific">Helcococcus ovis</name>
    <dbReference type="NCBI Taxonomy" id="72026"/>
    <lineage>
        <taxon>Bacteria</taxon>
        <taxon>Bacillati</taxon>
        <taxon>Bacillota</taxon>
        <taxon>Tissierellia</taxon>
        <taxon>Tissierellales</taxon>
        <taxon>Peptoniphilaceae</taxon>
        <taxon>Helcococcus</taxon>
    </lineage>
</organism>
<dbReference type="PANTHER" id="PTHR30309:SF0">
    <property type="entry name" value="GLYCEROL-3-PHOSPHATE ACYLTRANSFERASE-RELATED"/>
    <property type="match status" value="1"/>
</dbReference>
<keyword evidence="4 10" id="KW-0812">Transmembrane</keyword>
<dbReference type="InterPro" id="IPR003811">
    <property type="entry name" value="G3P_acylTferase_PlsY"/>
</dbReference>
<name>A0A4R9C113_9FIRM</name>
<keyword evidence="5 10" id="KW-1133">Transmembrane helix</keyword>
<dbReference type="GO" id="GO:0043772">
    <property type="term" value="F:acyl-phosphate glycerol-3-phosphate acyltransferase activity"/>
    <property type="evidence" value="ECO:0007669"/>
    <property type="project" value="UniProtKB-UniRule"/>
</dbReference>